<dbReference type="EMBL" id="KV454436">
    <property type="protein sequence ID" value="ODQ78321.1"/>
    <property type="molecule type" value="Genomic_DNA"/>
</dbReference>
<dbReference type="Proteomes" id="UP000094336">
    <property type="component" value="Unassembled WGS sequence"/>
</dbReference>
<accession>A0A1E3QKV9</accession>
<dbReference type="GO" id="GO:0005737">
    <property type="term" value="C:cytoplasm"/>
    <property type="evidence" value="ECO:0007669"/>
    <property type="project" value="UniProtKB-SubCell"/>
</dbReference>
<feature type="coiled-coil region" evidence="3">
    <location>
        <begin position="90"/>
        <end position="117"/>
    </location>
</feature>
<name>A0A1E3QKV9_9ASCO</name>
<organism evidence="6 7">
    <name type="scientific">Babjeviella inositovora NRRL Y-12698</name>
    <dbReference type="NCBI Taxonomy" id="984486"/>
    <lineage>
        <taxon>Eukaryota</taxon>
        <taxon>Fungi</taxon>
        <taxon>Dikarya</taxon>
        <taxon>Ascomycota</taxon>
        <taxon>Saccharomycotina</taxon>
        <taxon>Pichiomycetes</taxon>
        <taxon>Serinales incertae sedis</taxon>
        <taxon>Babjeviella</taxon>
    </lineage>
</organism>
<dbReference type="InterPro" id="IPR012943">
    <property type="entry name" value="Cnn_1N"/>
</dbReference>
<evidence type="ECO:0000256" key="3">
    <source>
        <dbReference type="SAM" id="Coils"/>
    </source>
</evidence>
<reference evidence="7" key="1">
    <citation type="submission" date="2016-05" db="EMBL/GenBank/DDBJ databases">
        <title>Comparative genomics of biotechnologically important yeasts.</title>
        <authorList>
            <consortium name="DOE Joint Genome Institute"/>
            <person name="Riley R."/>
            <person name="Haridas S."/>
            <person name="Wolfe K.H."/>
            <person name="Lopes M.R."/>
            <person name="Hittinger C.T."/>
            <person name="Goker M."/>
            <person name="Salamov A."/>
            <person name="Wisecaver J."/>
            <person name="Long T.M."/>
            <person name="Aerts A.L."/>
            <person name="Barry K."/>
            <person name="Choi C."/>
            <person name="Clum A."/>
            <person name="Coughlan A.Y."/>
            <person name="Deshpande S."/>
            <person name="Douglass A.P."/>
            <person name="Hanson S.J."/>
            <person name="Klenk H.-P."/>
            <person name="Labutti K."/>
            <person name="Lapidus A."/>
            <person name="Lindquist E."/>
            <person name="Lipzen A."/>
            <person name="Meier-Kolthoff J.P."/>
            <person name="Ohm R.A."/>
            <person name="Otillar R.P."/>
            <person name="Pangilinan J."/>
            <person name="Peng Y."/>
            <person name="Rokas A."/>
            <person name="Rosa C.A."/>
            <person name="Scheuner C."/>
            <person name="Sibirny A.A."/>
            <person name="Slot J.C."/>
            <person name="Stielow J.B."/>
            <person name="Sun H."/>
            <person name="Kurtzman C.P."/>
            <person name="Blackwell M."/>
            <person name="Grigoriev I.V."/>
            <person name="Jeffries T.W."/>
        </authorList>
    </citation>
    <scope>NUCLEOTIDE SEQUENCE [LARGE SCALE GENOMIC DNA]</scope>
    <source>
        <strain evidence="7">NRRL Y-12698</strain>
    </source>
</reference>
<feature type="compositionally biased region" description="Polar residues" evidence="4">
    <location>
        <begin position="36"/>
        <end position="47"/>
    </location>
</feature>
<dbReference type="STRING" id="984486.A0A1E3QKV9"/>
<proteinExistence type="predicted"/>
<evidence type="ECO:0000256" key="2">
    <source>
        <dbReference type="ARBA" id="ARBA00022490"/>
    </source>
</evidence>
<evidence type="ECO:0000259" key="5">
    <source>
        <dbReference type="Pfam" id="PF07989"/>
    </source>
</evidence>
<feature type="region of interest" description="Disordered" evidence="4">
    <location>
        <begin position="1"/>
        <end position="20"/>
    </location>
</feature>
<sequence length="967" mass="111656">MFSKPLIGTPGRRSPAKTYEFTPVGGVSQARHTAHTPLTQRNASQPSPYSPAFDAADRTADETFDTINGFDNHNFNTKAPAPEFAYKPILNEGSNLVKEQQENFQRLENENYNLKIKLATLNRYLGATPAEQRQVVEQNIELKQRLLEMSRALDSDKENSPEKGADSREERIASLGAELEMVLGDLEALNDVAADLETENTRLERKNLELNRLLEVTPDQAAVAGLKEEAQKYRGMAEDLQYELRLKEVSIEELQDQLRRRELTLDDLHDQLRQKDVSLENLKQRELSLGNLEGLVRQKELALVDLQEKLRRTELALDAKSQRFDEQSTEIAALRTKLDNVHSRSFENTLETTKNNALLRQLQDELEKEVAAKDAEQQKVFALREQLTRLEQRCQALVQDLKEATGNASENNVFAERVESLERQLEASELAKFDLQRERALLREEVSLLKAKPSGTHLTELRLEIENLTEKLRYYETEYETLERELTATRAELNEIKSLAQKGVHNDALREARLEEEMDVLRLVNRKLTRELETERLSRSSDLREYERDSRRKITALETEISRLGSDQKGYASLEAEISRLNAEAENYASLEAETSRLNEQMKELTMLAERNELKYEDKIGALEREKSRLVETLDGNEREISMLEDRLREIHSKNKFSFLNEDSEKLELVKLKALNESKIRMLSLENDTLQKEFSSKLDYYEKQLANLQEDNSKARYNDALRDQLAKATKAREDMAEKLSEVYDTCESLKWESSQKTNENALLRDIVKQLQETEELLKHEVKLKREDDFRFDSELASDSKDAKKLAREYAELKETLMLKCRSLYGDKASLNHQVEVLTEKLTKATLQPSATKLHERLHLLESELHFFKAKLYEASLYSNDLTFVNQYVLSRIQNSSRIISNDALKLQAVGVYPAPRDHRKPVSFKAVALMVLAMVRLRRRGARRVKREAQMDELRKEIQLAKIVLLE</sequence>
<feature type="coiled-coil region" evidence="3">
    <location>
        <begin position="691"/>
        <end position="738"/>
    </location>
</feature>
<comment type="subcellular location">
    <subcellularLocation>
        <location evidence="1">Cytoplasm</location>
    </subcellularLocation>
</comment>
<dbReference type="GeneID" id="30150830"/>
<keyword evidence="3" id="KW-0175">Coiled coil</keyword>
<dbReference type="Pfam" id="PF07989">
    <property type="entry name" value="Cnn_1N"/>
    <property type="match status" value="1"/>
</dbReference>
<feature type="coiled-coil region" evidence="3">
    <location>
        <begin position="767"/>
        <end position="847"/>
    </location>
</feature>
<gene>
    <name evidence="6" type="ORF">BABINDRAFT_9527</name>
</gene>
<feature type="domain" description="Centrosomin N-terminal motif 1" evidence="5">
    <location>
        <begin position="97"/>
        <end position="158"/>
    </location>
</feature>
<keyword evidence="2" id="KW-0963">Cytoplasm</keyword>
<evidence type="ECO:0000313" key="7">
    <source>
        <dbReference type="Proteomes" id="UP000094336"/>
    </source>
</evidence>
<evidence type="ECO:0000256" key="4">
    <source>
        <dbReference type="SAM" id="MobiDB-lite"/>
    </source>
</evidence>
<dbReference type="OrthoDB" id="10255522at2759"/>
<feature type="region of interest" description="Disordered" evidence="4">
    <location>
        <begin position="26"/>
        <end position="54"/>
    </location>
</feature>
<feature type="coiled-coil region" evidence="3">
    <location>
        <begin position="179"/>
        <end position="323"/>
    </location>
</feature>
<feature type="coiled-coil region" evidence="3">
    <location>
        <begin position="571"/>
        <end position="654"/>
    </location>
</feature>
<keyword evidence="7" id="KW-1185">Reference proteome</keyword>
<dbReference type="RefSeq" id="XP_018983649.1">
    <property type="nucleotide sequence ID" value="XM_019132977.1"/>
</dbReference>
<dbReference type="GO" id="GO:0005815">
    <property type="term" value="C:microtubule organizing center"/>
    <property type="evidence" value="ECO:0007669"/>
    <property type="project" value="InterPro"/>
</dbReference>
<protein>
    <recommendedName>
        <fullName evidence="5">Centrosomin N-terminal motif 1 domain-containing protein</fullName>
    </recommendedName>
</protein>
<evidence type="ECO:0000256" key="1">
    <source>
        <dbReference type="ARBA" id="ARBA00004496"/>
    </source>
</evidence>
<feature type="coiled-coil region" evidence="3">
    <location>
        <begin position="356"/>
        <end position="531"/>
    </location>
</feature>
<evidence type="ECO:0000313" key="6">
    <source>
        <dbReference type="EMBL" id="ODQ78321.1"/>
    </source>
</evidence>
<dbReference type="AlphaFoldDB" id="A0A1E3QKV9"/>